<dbReference type="EMBL" id="JAHLFS010000042">
    <property type="protein sequence ID" value="MBU3851659.1"/>
    <property type="molecule type" value="Genomic_DNA"/>
</dbReference>
<evidence type="ECO:0000313" key="2">
    <source>
        <dbReference type="Proteomes" id="UP000777303"/>
    </source>
</evidence>
<evidence type="ECO:0000313" key="1">
    <source>
        <dbReference type="EMBL" id="MBU3851659.1"/>
    </source>
</evidence>
<reference evidence="1" key="2">
    <citation type="submission" date="2021-04" db="EMBL/GenBank/DDBJ databases">
        <authorList>
            <person name="Gilroy R."/>
        </authorList>
    </citation>
    <scope>NUCLEOTIDE SEQUENCE</scope>
    <source>
        <strain evidence="1">F6-6636</strain>
    </source>
</reference>
<gene>
    <name evidence="1" type="ORF">H9901_03065</name>
</gene>
<organism evidence="1 2">
    <name type="scientific">Candidatus Paralactobacillus gallistercoris</name>
    <dbReference type="NCBI Taxonomy" id="2838724"/>
    <lineage>
        <taxon>Bacteria</taxon>
        <taxon>Bacillati</taxon>
        <taxon>Bacillota</taxon>
        <taxon>Bacilli</taxon>
        <taxon>Lactobacillales</taxon>
        <taxon>Lactobacillaceae</taxon>
        <taxon>Lactobacillus</taxon>
    </lineage>
</organism>
<sequence>MTKKMKHIIRTSIVHSSILLIGIFIGKTIAERQQVDQHNREIIDHQ</sequence>
<accession>A0A948TJ27</accession>
<proteinExistence type="predicted"/>
<dbReference type="AlphaFoldDB" id="A0A948TJ27"/>
<name>A0A948TJ27_9LACO</name>
<dbReference type="Proteomes" id="UP000777303">
    <property type="component" value="Unassembled WGS sequence"/>
</dbReference>
<comment type="caution">
    <text evidence="1">The sequence shown here is derived from an EMBL/GenBank/DDBJ whole genome shotgun (WGS) entry which is preliminary data.</text>
</comment>
<reference evidence="1" key="1">
    <citation type="journal article" date="2021" name="PeerJ">
        <title>Extensive microbial diversity within the chicken gut microbiome revealed by metagenomics and culture.</title>
        <authorList>
            <person name="Gilroy R."/>
            <person name="Ravi A."/>
            <person name="Getino M."/>
            <person name="Pursley I."/>
            <person name="Horton D.L."/>
            <person name="Alikhan N.F."/>
            <person name="Baker D."/>
            <person name="Gharbi K."/>
            <person name="Hall N."/>
            <person name="Watson M."/>
            <person name="Adriaenssens E.M."/>
            <person name="Foster-Nyarko E."/>
            <person name="Jarju S."/>
            <person name="Secka A."/>
            <person name="Antonio M."/>
            <person name="Oren A."/>
            <person name="Chaudhuri R.R."/>
            <person name="La Ragione R."/>
            <person name="Hildebrand F."/>
            <person name="Pallen M.J."/>
        </authorList>
    </citation>
    <scope>NUCLEOTIDE SEQUENCE</scope>
    <source>
        <strain evidence="1">F6-6636</strain>
    </source>
</reference>
<protein>
    <submittedName>
        <fullName evidence="1">Uncharacterized protein</fullName>
    </submittedName>
</protein>